<sequence>MEHLTKAQIVLLTLFVSFVASMATGIVVVTLMDQAPDPVNQTITNVVERTIEKITPTFVEKPGKQIIIKDEDLVVAAIEKNTKSTVALKFITQEGNKVSVGVATIVSNDGFIITDKKNFDNGLLSATIDGLGYTVDVVTSAKESPLVLGRLVPVATSTAPIVFIPVTFGNPGTLKTGQTALTLGGRDAKTVASGLITSLETHTVTNKDTKTETVILDNIMLSQRLGGSSNGAPIITLDGNVVGFVSLDDTTGSQLGVPATEAKILIDEASKPAPTKKI</sequence>
<dbReference type="EMBL" id="MHUT01000009">
    <property type="protein sequence ID" value="OHA81358.1"/>
    <property type="molecule type" value="Genomic_DNA"/>
</dbReference>
<proteinExistence type="predicted"/>
<protein>
    <recommendedName>
        <fullName evidence="3">Serine protease</fullName>
    </recommendedName>
</protein>
<dbReference type="SUPFAM" id="SSF50494">
    <property type="entry name" value="Trypsin-like serine proteases"/>
    <property type="match status" value="1"/>
</dbReference>
<name>A0A1G2S9G8_9BACT</name>
<dbReference type="InterPro" id="IPR009003">
    <property type="entry name" value="Peptidase_S1_PA"/>
</dbReference>
<evidence type="ECO:0000313" key="1">
    <source>
        <dbReference type="EMBL" id="OHA81358.1"/>
    </source>
</evidence>
<gene>
    <name evidence="1" type="ORF">A3D51_02170</name>
</gene>
<evidence type="ECO:0000313" key="2">
    <source>
        <dbReference type="Proteomes" id="UP000179118"/>
    </source>
</evidence>
<evidence type="ECO:0008006" key="3">
    <source>
        <dbReference type="Google" id="ProtNLM"/>
    </source>
</evidence>
<dbReference type="Proteomes" id="UP000179118">
    <property type="component" value="Unassembled WGS sequence"/>
</dbReference>
<comment type="caution">
    <text evidence="1">The sequence shown here is derived from an EMBL/GenBank/DDBJ whole genome shotgun (WGS) entry which is preliminary data.</text>
</comment>
<dbReference type="Gene3D" id="2.40.10.120">
    <property type="match status" value="1"/>
</dbReference>
<dbReference type="AlphaFoldDB" id="A0A1G2S9G8"/>
<organism evidence="1 2">
    <name type="scientific">Candidatus Yonathbacteria bacterium RIFCSPHIGHO2_02_FULL_44_14</name>
    <dbReference type="NCBI Taxonomy" id="1802724"/>
    <lineage>
        <taxon>Bacteria</taxon>
        <taxon>Candidatus Yonathiibacteriota</taxon>
    </lineage>
</organism>
<accession>A0A1G2S9G8</accession>
<reference evidence="1 2" key="1">
    <citation type="journal article" date="2016" name="Nat. Commun.">
        <title>Thousands of microbial genomes shed light on interconnected biogeochemical processes in an aquifer system.</title>
        <authorList>
            <person name="Anantharaman K."/>
            <person name="Brown C.T."/>
            <person name="Hug L.A."/>
            <person name="Sharon I."/>
            <person name="Castelle C.J."/>
            <person name="Probst A.J."/>
            <person name="Thomas B.C."/>
            <person name="Singh A."/>
            <person name="Wilkins M.J."/>
            <person name="Karaoz U."/>
            <person name="Brodie E.L."/>
            <person name="Williams K.H."/>
            <person name="Hubbard S.S."/>
            <person name="Banfield J.F."/>
        </authorList>
    </citation>
    <scope>NUCLEOTIDE SEQUENCE [LARGE SCALE GENOMIC DNA]</scope>
</reference>